<organism evidence="1 2">
    <name type="scientific">Solanum bulbocastanum</name>
    <name type="common">Wild potato</name>
    <dbReference type="NCBI Taxonomy" id="147425"/>
    <lineage>
        <taxon>Eukaryota</taxon>
        <taxon>Viridiplantae</taxon>
        <taxon>Streptophyta</taxon>
        <taxon>Embryophyta</taxon>
        <taxon>Tracheophyta</taxon>
        <taxon>Spermatophyta</taxon>
        <taxon>Magnoliopsida</taxon>
        <taxon>eudicotyledons</taxon>
        <taxon>Gunneridae</taxon>
        <taxon>Pentapetalae</taxon>
        <taxon>asterids</taxon>
        <taxon>lamiids</taxon>
        <taxon>Solanales</taxon>
        <taxon>Solanaceae</taxon>
        <taxon>Solanoideae</taxon>
        <taxon>Solaneae</taxon>
        <taxon>Solanum</taxon>
    </lineage>
</organism>
<sequence length="156" mass="17806">MANITILLRHSGSWISESDYANYRILLRENATYNDLVDGISTQLGIDCSRKRMEIRYMMEGNVTPMEIRNEMGMRFFMKLKRRQSNCGLYPLCITTKEQNFGCNNIGEISFDRDTSMVEVGGDVGTVYIAALADNRSVNALWIVIRIMLFVIVATK</sequence>
<evidence type="ECO:0000313" key="1">
    <source>
        <dbReference type="EMBL" id="KAK6775744.1"/>
    </source>
</evidence>
<dbReference type="AlphaFoldDB" id="A0AAN8SXH8"/>
<comment type="caution">
    <text evidence="1">The sequence shown here is derived from an EMBL/GenBank/DDBJ whole genome shotgun (WGS) entry which is preliminary data.</text>
</comment>
<evidence type="ECO:0000313" key="2">
    <source>
        <dbReference type="Proteomes" id="UP001371456"/>
    </source>
</evidence>
<name>A0AAN8SXH8_SOLBU</name>
<reference evidence="1 2" key="1">
    <citation type="submission" date="2024-02" db="EMBL/GenBank/DDBJ databases">
        <title>de novo genome assembly of Solanum bulbocastanum strain 11H21.</title>
        <authorList>
            <person name="Hosaka A.J."/>
        </authorList>
    </citation>
    <scope>NUCLEOTIDE SEQUENCE [LARGE SCALE GENOMIC DNA]</scope>
    <source>
        <tissue evidence="1">Young leaves</tissue>
    </source>
</reference>
<dbReference type="Proteomes" id="UP001371456">
    <property type="component" value="Unassembled WGS sequence"/>
</dbReference>
<protein>
    <submittedName>
        <fullName evidence="1">Uncharacterized protein</fullName>
    </submittedName>
</protein>
<proteinExistence type="predicted"/>
<gene>
    <name evidence="1" type="ORF">RDI58_026745</name>
</gene>
<dbReference type="EMBL" id="JBANQN010000011">
    <property type="protein sequence ID" value="KAK6775744.1"/>
    <property type="molecule type" value="Genomic_DNA"/>
</dbReference>
<keyword evidence="2" id="KW-1185">Reference proteome</keyword>
<accession>A0AAN8SXH8</accession>